<feature type="domain" description="Mannosylglycerate hydrolase MGH1-like glycoside hydrolase" evidence="1">
    <location>
        <begin position="426"/>
        <end position="530"/>
    </location>
</feature>
<dbReference type="GO" id="GO:0004573">
    <property type="term" value="F:Glc3Man9GlcNAc2 oligosaccharide glucosidase activity"/>
    <property type="evidence" value="ECO:0007669"/>
    <property type="project" value="InterPro"/>
</dbReference>
<accession>A0A1I5ZYD3</accession>
<dbReference type="InterPro" id="IPR004888">
    <property type="entry name" value="Glycoside_hydrolase_63"/>
</dbReference>
<reference evidence="3" key="1">
    <citation type="submission" date="2016-10" db="EMBL/GenBank/DDBJ databases">
        <authorList>
            <person name="Varghese N."/>
            <person name="Submissions S."/>
        </authorList>
    </citation>
    <scope>NUCLEOTIDE SEQUENCE [LARGE SCALE GENOMIC DNA]</scope>
    <source>
        <strain evidence="3">OR362-8,ATCC BAA-1266,JCM 13504</strain>
    </source>
</reference>
<dbReference type="Pfam" id="PF22422">
    <property type="entry name" value="MGH1-like_GH"/>
    <property type="match status" value="2"/>
</dbReference>
<keyword evidence="2" id="KW-0378">Hydrolase</keyword>
<proteinExistence type="predicted"/>
<dbReference type="Proteomes" id="UP000199029">
    <property type="component" value="Unassembled WGS sequence"/>
</dbReference>
<dbReference type="AlphaFoldDB" id="A0A1I5ZYD3"/>
<sequence length="882" mass="102440">MTQEQLRLAEDHAQTAAWKKFGPYLTERQWGTVREDYSADGNAWDYITHDLARSYAYRWGEEGIGGISDARQRLCFSVALWNGKDEQLKERLFGLTNGEGNHGEDVKEQYYYLDSTPTHSYMKLLYKYPQQAFPYEQLRTENARRTREDPEFELLDTGIFDENRYFDVFVEYAKAGPEDLLIQITVQNRGPEAATVHVLPQAWYRNTWAWGYENYRHRPQMQSVHSGVVEMAHQEMGEYRLYCDQTLPGTAPDLLFCDNDTNGVRLYDLPREGRYFKDGINDYLVKGQRQAINPAQRGTKVAAHYPLTVPARGSQTVRVRLSHAAHAHTAPFADFAEVMAQRQQDADEFYHCLQEHLPSPDARNVQRQAFAGMLWSKQYYYYDMAQWLDGDPDFVAPPSERRQGRNSEWRHLYNADIISMPDKWEYPWYAAWDLAFHCLPLAMVDPEFAKSQLRLLTRDWYMHPNGQLPAYEWNLNDANPPVHAWATWRVYQMDQKLNNGKGDLHFLESVFHKLNLNFAWWVNRKDRNGRNIFEGGFLGLDNIGVFDRSSPLPTGGFIEQSDGTSWMAMYALNLMRMALELARTNPVYQEIAGKFFEHFLYIVEAMTKGGDGSFNLWDEEDEFYYDVLHTPDGTRTKLKVRSIVGLIPLFAVEVLDEEILDALPEFTQRLRWLLDHRPHLAALVSRWQAPGEGERHRLSLLRRHRLTCLLSRMLDEKEFLSPYGIRALSRYHHEHPYRFPSDEADFSVAYVPGESDSGMFGGNSNWRGPIWFPINYLIIESLQRFYAYYGDSFQVEHPTGSGQLCTLQEIAADLAARLSKLFLRGADGKRPAFGTDERLQTDPHFRDYLLFHEYFHGEDGRGLGASHQTGWTGLLVRLFPQP</sequence>
<organism evidence="2 3">
    <name type="scientific">Hymenobacter arizonensis</name>
    <name type="common">Siccationidurans arizonensis</name>
    <dbReference type="NCBI Taxonomy" id="1227077"/>
    <lineage>
        <taxon>Bacteria</taxon>
        <taxon>Pseudomonadati</taxon>
        <taxon>Bacteroidota</taxon>
        <taxon>Cytophagia</taxon>
        <taxon>Cytophagales</taxon>
        <taxon>Hymenobacteraceae</taxon>
        <taxon>Hymenobacter</taxon>
    </lineage>
</organism>
<evidence type="ECO:0000313" key="2">
    <source>
        <dbReference type="EMBL" id="SFQ61400.1"/>
    </source>
</evidence>
<dbReference type="RefSeq" id="WP_092675929.1">
    <property type="nucleotide sequence ID" value="NZ_FOXS01000004.1"/>
</dbReference>
<keyword evidence="3" id="KW-1185">Reference proteome</keyword>
<dbReference type="SUPFAM" id="SSF48208">
    <property type="entry name" value="Six-hairpin glycosidases"/>
    <property type="match status" value="1"/>
</dbReference>
<dbReference type="PANTHER" id="PTHR10412">
    <property type="entry name" value="MANNOSYL-OLIGOSACCHARIDE GLUCOSIDASE"/>
    <property type="match status" value="1"/>
</dbReference>
<dbReference type="GO" id="GO:0009311">
    <property type="term" value="P:oligosaccharide metabolic process"/>
    <property type="evidence" value="ECO:0007669"/>
    <property type="project" value="InterPro"/>
</dbReference>
<dbReference type="InterPro" id="IPR012341">
    <property type="entry name" value="6hp_glycosidase-like_sf"/>
</dbReference>
<evidence type="ECO:0000259" key="1">
    <source>
        <dbReference type="Pfam" id="PF22422"/>
    </source>
</evidence>
<name>A0A1I5ZYD3_HYMAR</name>
<dbReference type="InterPro" id="IPR008928">
    <property type="entry name" value="6-hairpin_glycosidase_sf"/>
</dbReference>
<dbReference type="InterPro" id="IPR054491">
    <property type="entry name" value="MGH1-like_GH"/>
</dbReference>
<dbReference type="STRING" id="1227077.SAMN04515668_3306"/>
<protein>
    <submittedName>
        <fullName evidence="2">Glycosyl hydrolase family 63 C-terminal domain-containing protein</fullName>
    </submittedName>
</protein>
<evidence type="ECO:0000313" key="3">
    <source>
        <dbReference type="Proteomes" id="UP000199029"/>
    </source>
</evidence>
<dbReference type="PANTHER" id="PTHR10412:SF10">
    <property type="entry name" value="GLYCOSYL HYDROLASE FAMILY 63 C-TERMINAL DOMAIN-CONTAINING PROTEIN"/>
    <property type="match status" value="1"/>
</dbReference>
<dbReference type="OrthoDB" id="9781878at2"/>
<gene>
    <name evidence="2" type="ORF">SAMN04515668_3306</name>
</gene>
<dbReference type="Gene3D" id="1.50.10.10">
    <property type="match status" value="1"/>
</dbReference>
<feature type="domain" description="Mannosylglycerate hydrolase MGH1-like glycoside hydrolase" evidence="1">
    <location>
        <begin position="701"/>
        <end position="869"/>
    </location>
</feature>
<dbReference type="EMBL" id="FOXS01000004">
    <property type="protein sequence ID" value="SFQ61400.1"/>
    <property type="molecule type" value="Genomic_DNA"/>
</dbReference>